<dbReference type="PANTHER" id="PTHR43162:SF1">
    <property type="entry name" value="PRESTALK A DIFFERENTIATION PROTEIN A"/>
    <property type="match status" value="1"/>
</dbReference>
<dbReference type="InterPro" id="IPR036291">
    <property type="entry name" value="NAD(P)-bd_dom_sf"/>
</dbReference>
<proteinExistence type="predicted"/>
<reference evidence="2 3" key="1">
    <citation type="submission" date="2016-11" db="EMBL/GenBank/DDBJ databases">
        <authorList>
            <person name="Jaros S."/>
            <person name="Januszkiewicz K."/>
            <person name="Wedrychowicz H."/>
        </authorList>
    </citation>
    <scope>NUCLEOTIDE SEQUENCE [LARGE SCALE GENOMIC DNA]</scope>
    <source>
        <strain evidence="2 3">DSM 44523</strain>
    </source>
</reference>
<evidence type="ECO:0000313" key="3">
    <source>
        <dbReference type="Proteomes" id="UP000184501"/>
    </source>
</evidence>
<dbReference type="InterPro" id="IPR051604">
    <property type="entry name" value="Ergot_Alk_Oxidoreductase"/>
</dbReference>
<dbReference type="AlphaFoldDB" id="A0A1M5I972"/>
<dbReference type="InterPro" id="IPR008030">
    <property type="entry name" value="NmrA-like"/>
</dbReference>
<organism evidence="2 3">
    <name type="scientific">Streptoalloteichus hindustanus</name>
    <dbReference type="NCBI Taxonomy" id="2017"/>
    <lineage>
        <taxon>Bacteria</taxon>
        <taxon>Bacillati</taxon>
        <taxon>Actinomycetota</taxon>
        <taxon>Actinomycetes</taxon>
        <taxon>Pseudonocardiales</taxon>
        <taxon>Pseudonocardiaceae</taxon>
        <taxon>Streptoalloteichus</taxon>
    </lineage>
</organism>
<dbReference type="Gene3D" id="3.90.25.10">
    <property type="entry name" value="UDP-galactose 4-epimerase, domain 1"/>
    <property type="match status" value="1"/>
</dbReference>
<dbReference type="STRING" id="2017.SAMN05444320_107171"/>
<keyword evidence="3" id="KW-1185">Reference proteome</keyword>
<dbReference type="PANTHER" id="PTHR43162">
    <property type="match status" value="1"/>
</dbReference>
<dbReference type="Proteomes" id="UP000184501">
    <property type="component" value="Unassembled WGS sequence"/>
</dbReference>
<gene>
    <name evidence="2" type="ORF">SAMN05444320_107171</name>
</gene>
<protein>
    <submittedName>
        <fullName evidence="2">Uncharacterized conserved protein YbjT, contains NAD(P)-binding and DUF2867 domains</fullName>
    </submittedName>
</protein>
<evidence type="ECO:0000313" key="2">
    <source>
        <dbReference type="EMBL" id="SHG24775.1"/>
    </source>
</evidence>
<dbReference type="EMBL" id="FQVN01000007">
    <property type="protein sequence ID" value="SHG24775.1"/>
    <property type="molecule type" value="Genomic_DNA"/>
</dbReference>
<dbReference type="SUPFAM" id="SSF51735">
    <property type="entry name" value="NAD(P)-binding Rossmann-fold domains"/>
    <property type="match status" value="1"/>
</dbReference>
<dbReference type="RefSeq" id="WP_073486504.1">
    <property type="nucleotide sequence ID" value="NZ_FQVN01000007.1"/>
</dbReference>
<evidence type="ECO:0000259" key="1">
    <source>
        <dbReference type="Pfam" id="PF05368"/>
    </source>
</evidence>
<dbReference type="Gene3D" id="3.40.50.720">
    <property type="entry name" value="NAD(P)-binding Rossmann-like Domain"/>
    <property type="match status" value="1"/>
</dbReference>
<sequence>MSTYLVTGATGSIGRHVVAALVEAGHDVRALVRDPDRAALPEGVTAFAGDLSSPRTLEPALRGVDGVYLMWPGIPVQPAVVRLVAEHARHVVYLSTDVADLADDEPATSYHQEIERLIRKSGVAWTFLRPVDFATNVLLWGDQLRHSVVRGPFGRAARSLIHERDIADVAVHVLTTPGHDGARYVLTGPEAITHADAARTVGEVVGREVRWEDLPVEVARAGMTAAIGDAAFVDARLRAYESFVDTPERVTDTVERLLGRPARTFREWAEDHADDFR</sequence>
<dbReference type="OrthoDB" id="3207931at2"/>
<dbReference type="Pfam" id="PF05368">
    <property type="entry name" value="NmrA"/>
    <property type="match status" value="1"/>
</dbReference>
<feature type="domain" description="NmrA-like" evidence="1">
    <location>
        <begin position="3"/>
        <end position="241"/>
    </location>
</feature>
<name>A0A1M5I972_STRHI</name>
<accession>A0A1M5I972</accession>